<dbReference type="SUPFAM" id="SSF49452">
    <property type="entry name" value="Starch-binding domain-like"/>
    <property type="match status" value="1"/>
</dbReference>
<gene>
    <name evidence="2" type="ORF">VB776_08430</name>
</gene>
<comment type="caution">
    <text evidence="2">The sequence shown here is derived from an EMBL/GenBank/DDBJ whole genome shotgun (WGS) entry which is preliminary data.</text>
</comment>
<dbReference type="InterPro" id="IPR013784">
    <property type="entry name" value="Carb-bd-like_fold"/>
</dbReference>
<reference evidence="2 3" key="1">
    <citation type="submission" date="2023-12" db="EMBL/GenBank/DDBJ databases">
        <title>Novel species of the genus Arcicella isolated from rivers.</title>
        <authorList>
            <person name="Lu H."/>
        </authorList>
    </citation>
    <scope>NUCLEOTIDE SEQUENCE [LARGE SCALE GENOMIC DNA]</scope>
    <source>
        <strain evidence="2 3">DC2W</strain>
    </source>
</reference>
<feature type="chain" id="PRO_5046236912" evidence="1">
    <location>
        <begin position="34"/>
        <end position="1931"/>
    </location>
</feature>
<evidence type="ECO:0000313" key="2">
    <source>
        <dbReference type="EMBL" id="MEA5402937.1"/>
    </source>
</evidence>
<evidence type="ECO:0000256" key="1">
    <source>
        <dbReference type="SAM" id="SignalP"/>
    </source>
</evidence>
<organism evidence="2 3">
    <name type="scientific">Arcicella gelida</name>
    <dbReference type="NCBI Taxonomy" id="2984195"/>
    <lineage>
        <taxon>Bacteria</taxon>
        <taxon>Pseudomonadati</taxon>
        <taxon>Bacteroidota</taxon>
        <taxon>Cytophagia</taxon>
        <taxon>Cytophagales</taxon>
        <taxon>Flectobacillaceae</taxon>
        <taxon>Arcicella</taxon>
    </lineage>
</organism>
<dbReference type="Pfam" id="PF13620">
    <property type="entry name" value="CarboxypepD_reg"/>
    <property type="match status" value="1"/>
</dbReference>
<dbReference type="Proteomes" id="UP001303899">
    <property type="component" value="Unassembled WGS sequence"/>
</dbReference>
<dbReference type="Gene3D" id="2.60.40.1120">
    <property type="entry name" value="Carboxypeptidase-like, regulatory domain"/>
    <property type="match status" value="1"/>
</dbReference>
<keyword evidence="3" id="KW-1185">Reference proteome</keyword>
<accession>A0ABU5S397</accession>
<name>A0ABU5S397_9BACT</name>
<protein>
    <submittedName>
        <fullName evidence="2">Carboxypeptidase regulatory-like domain-containing protein</fullName>
    </submittedName>
</protein>
<feature type="signal peptide" evidence="1">
    <location>
        <begin position="1"/>
        <end position="33"/>
    </location>
</feature>
<evidence type="ECO:0000313" key="3">
    <source>
        <dbReference type="Proteomes" id="UP001303899"/>
    </source>
</evidence>
<proteinExistence type="predicted"/>
<dbReference type="RefSeq" id="WP_323327977.1">
    <property type="nucleotide sequence ID" value="NZ_JAYGIL010000008.1"/>
</dbReference>
<sequence length="1931" mass="207164">MKLTLPESSSMYVFFRKFLVLFLTCLLTSSAFAQVSVTVQIIPPYRYRITDYTSHPEQILITILNTTTSEQRVQLRGTITGDNGIEMRVRSNFKSSSPLVMSPGEMKVLNGGDFTAFFNLDNIDYVGITQAEAIRGNGLPEANYRLCIRAFNYDTNVPLSAQEPAGCSNNFSITNIEPPVVVSPSDGMEITSTSVQLLNLSWSTPPGAPPATWYRIRIVEITGNRNPNDAIMSATQPYFFEKEVMGNMYVYSPADPQLTLGRRYAMMVTAYDPNGFTNFRNNGQSIVTSFKYGTVPAFSNSVGGGGAPGGAPAPAGGSGGLLVETTATPVVAVNSIIKGQVSFAYSSAEQSDETGTATLLGTAPIAEAVSSQPLSNPTPGTTKYNLNNAQVTLYGKMFSGEITVLGTAQSGSDGNYSISINTALADNCQEFYIIAKHTDNQLYPAFQTVKLIRNTTSYDTNIGTAVLQIISMQVKPFVVSKSATFSGLSVNFLLNQTKYNASPVMKQVFGNSPETVSYNSVTYVVLSKRNNANTFKRLFRSTVVDDYLVQITSSGVTPMYYPLGTLPQLSTSDTTKNVTLITKNFVYNPSRNQIGGILTFLGVPKGGTKITATITLAKSIRDGSTQTTFESITDESGYYRFANLPFVFANTEIKLTVFDTRFMEVPSDIFVTTKYEELLQTKNIDIKMPKGVIVGRVKFGKGSYDGKGGVRVVLKGTNLSTTTTAEGFYTIKVPFPTVSPNNVIECYADGYVDATTKFYQSSSYIPASGIGDANSWASYMTGLYPLGVYRSGRTTADMLGIGTGTMSDNYKTYFPQGEEFRIAYEAQEIMLTPIPRGGYILEFSLSNKKIVGGKVTVDGKDVSFASDNSKWYYEGTPGEHSFVIEPVPGGATFMKTSGIFKILDGVNYLEMKVILTPAMVITGVITDKDLGKGLAGAKVYVNGLPYEATTDANGKYVLTLPTGKEYTVSVVHPSYIAPIDVKIAAGETAKTVDFPVQFIDATAPRLQTLAGFPVSITKITKVSDGNFTITGSLKVASNSLYSVEPSNATLTFSDVPIKAKPSDINGIPQGDVSFKEAVMNVKAFNLANVEVQGNPSIKLKTITGKYIIGGDQLVLRLSASSATDNLPIKLPDALVKDSLLLSSTFNYVFSSTDIPELSNSRKLRMRFLESGQSFSSTVSFLPAATGNLEIKAGTIGSLLVNKSTPSFSNTGYSLSMYYQLPNIAGLVLPANTTPSYEWFSMKPTNIIQTVMGVSGKPFTATMQNFRLVVSKMDLSGLGTTNPNLTMSGKITVFDGANEENGTLTIKSLSLTTKDGAGTTLAGVVQLPSSGLTMNGLNFKTTGTNGTIGISYNFDAGSFEFKTSGTLNYSAAGGSEGIKSSMTGVFPIVVNQFQLRSKDWDLYMVASPNAVIDLKVARINIKTFLVNVGNGISMRAMAQALTDAAKPVKTQTANNVQLTPGQATWAIGLSGGVTLPLEGLTTTASASFVVGNVGSGPEIMLNDFDLEMKTPTFKLMGKVKLQIDDEKQGFEAAANLKMATKEFGAAFKYYNYTKGGFQIAASITTNAGVATGPIMWHNIGGGFDIDSRIGKYDVFLKGSFGPMGVPKTVAMVKDATVGILFDNSKCNDNPVIYGSGGLMMKDKLWGTMNFNADFCRNSLLVTVKSGPNNIKLVEGVESKVEGVLYALAPQGSSPDGALFLGFNAQAYAGAILKGNAFMALGYNFSNSTPGAPEEAKAMLTLVGKNGLDNNGTMNAIYLKGSLIVPNFNARFDAEIAGFRAFGFYYKYVSSGNVEMYYKYAENKFYAKSAFSSSSDMRVTLMGITLGAMAGVSMNLEGSYDGSWFVRGSANMAAQFYTDERASCNSINVTFCSPPAVCPCFSYFFGIPYPNGSFNCSCGSSWIPCGVGFKICTNIGADFNISSAGSSVNVRLY</sequence>
<keyword evidence="1" id="KW-0732">Signal</keyword>
<dbReference type="EMBL" id="JAYGIL010000008">
    <property type="protein sequence ID" value="MEA5402937.1"/>
    <property type="molecule type" value="Genomic_DNA"/>
</dbReference>